<keyword evidence="1" id="KW-0812">Transmembrane</keyword>
<evidence type="ECO:0000313" key="2">
    <source>
        <dbReference type="EMBL" id="MFC6893681.1"/>
    </source>
</evidence>
<evidence type="ECO:0000313" key="3">
    <source>
        <dbReference type="Proteomes" id="UP001596296"/>
    </source>
</evidence>
<keyword evidence="1" id="KW-1133">Transmembrane helix</keyword>
<dbReference type="Proteomes" id="UP001596296">
    <property type="component" value="Unassembled WGS sequence"/>
</dbReference>
<name>A0ABD5V3D4_9EURY</name>
<feature type="transmembrane region" description="Helical" evidence="1">
    <location>
        <begin position="80"/>
        <end position="102"/>
    </location>
</feature>
<keyword evidence="3" id="KW-1185">Reference proteome</keyword>
<sequence length="129" mass="13158">MSDDPDTRERDGPGYDAEDRGLVPGLASALLFAVMAAAFLGADLGEPAGFELGEYGITHEIGFALFNLDIGSLAGSTEGFLAAFLIVALTLDVAIDGALYLAKREEDGTIVSAVGSAFTAGRKAGEGGE</sequence>
<dbReference type="AlphaFoldDB" id="A0ABD5V3D4"/>
<dbReference type="EMBL" id="JBHSXL010000010">
    <property type="protein sequence ID" value="MFC6893681.1"/>
    <property type="molecule type" value="Genomic_DNA"/>
</dbReference>
<keyword evidence="1" id="KW-0472">Membrane</keyword>
<organism evidence="2 3">
    <name type="scientific">Halopenitus salinus</name>
    <dbReference type="NCBI Taxonomy" id="1198295"/>
    <lineage>
        <taxon>Archaea</taxon>
        <taxon>Methanobacteriati</taxon>
        <taxon>Methanobacteriota</taxon>
        <taxon>Stenosarchaea group</taxon>
        <taxon>Halobacteria</taxon>
        <taxon>Halobacteriales</taxon>
        <taxon>Haloferacaceae</taxon>
        <taxon>Halopenitus</taxon>
    </lineage>
</organism>
<feature type="transmembrane region" description="Helical" evidence="1">
    <location>
        <begin position="21"/>
        <end position="42"/>
    </location>
</feature>
<gene>
    <name evidence="2" type="ORF">ACFQE9_13850</name>
</gene>
<proteinExistence type="predicted"/>
<reference evidence="2 3" key="1">
    <citation type="journal article" date="2019" name="Int. J. Syst. Evol. Microbiol.">
        <title>The Global Catalogue of Microorganisms (GCM) 10K type strain sequencing project: providing services to taxonomists for standard genome sequencing and annotation.</title>
        <authorList>
            <consortium name="The Broad Institute Genomics Platform"/>
            <consortium name="The Broad Institute Genome Sequencing Center for Infectious Disease"/>
            <person name="Wu L."/>
            <person name="Ma J."/>
        </authorList>
    </citation>
    <scope>NUCLEOTIDE SEQUENCE [LARGE SCALE GENOMIC DNA]</scope>
    <source>
        <strain evidence="2 3">SKJ47</strain>
    </source>
</reference>
<protein>
    <recommendedName>
        <fullName evidence="4">Proton-conducting membrane transporter</fullName>
    </recommendedName>
</protein>
<comment type="caution">
    <text evidence="2">The sequence shown here is derived from an EMBL/GenBank/DDBJ whole genome shotgun (WGS) entry which is preliminary data.</text>
</comment>
<accession>A0ABD5V3D4</accession>
<evidence type="ECO:0000256" key="1">
    <source>
        <dbReference type="SAM" id="Phobius"/>
    </source>
</evidence>
<evidence type="ECO:0008006" key="4">
    <source>
        <dbReference type="Google" id="ProtNLM"/>
    </source>
</evidence>
<dbReference type="RefSeq" id="WP_379745923.1">
    <property type="nucleotide sequence ID" value="NZ_JBHSVN010000001.1"/>
</dbReference>